<dbReference type="AlphaFoldDB" id="A0AAT9F7V7"/>
<feature type="coiled-coil region" evidence="2">
    <location>
        <begin position="76"/>
        <end position="126"/>
    </location>
</feature>
<gene>
    <name evidence="5" type="ORF">MCAL160_0365</name>
</gene>
<name>A0AAT9F7V7_9BACT</name>
<accession>A0AAT9F7V7</accession>
<dbReference type="NCBIfam" id="NF045826">
    <property type="entry name" value="lipo_P68"/>
    <property type="match status" value="1"/>
</dbReference>
<keyword evidence="2" id="KW-0175">Coiled coil</keyword>
<feature type="domain" description="Mycoplasma lipoprotein C-terminal" evidence="3">
    <location>
        <begin position="617"/>
        <end position="733"/>
    </location>
</feature>
<dbReference type="InterPro" id="IPR004890">
    <property type="entry name" value="Lipoprotein_10_C"/>
</dbReference>
<dbReference type="EMBL" id="AP013353">
    <property type="protein sequence ID" value="BAP00977.1"/>
    <property type="molecule type" value="Genomic_DNA"/>
</dbReference>
<feature type="domain" description="Mycoplasma lipoprotein central" evidence="4">
    <location>
        <begin position="293"/>
        <end position="447"/>
    </location>
</feature>
<dbReference type="InterPro" id="IPR054825">
    <property type="entry name" value="P68-like"/>
</dbReference>
<dbReference type="InterPro" id="IPR004984">
    <property type="entry name" value="Mycoplasma_lipoprotein_cen_dom"/>
</dbReference>
<evidence type="ECO:0000259" key="3">
    <source>
        <dbReference type="Pfam" id="PF03202"/>
    </source>
</evidence>
<evidence type="ECO:0000259" key="4">
    <source>
        <dbReference type="Pfam" id="PF03305"/>
    </source>
</evidence>
<sequence length="771" mass="86955">MFIYCNKDFLRGKLKLMKKNKIILPFMSLAGVTTMTAPLIAASCGKQEENTVKVGVTFSRGKEQWNALEGVIKKYNEKVGEERAKAKHEIKTLKTRLETEKDKAKKEELKKQIDENQNKIDNVLLKVELNNIGSGYSAGHNYVVSALENNDTSNIPSITVNYGSTISEIIRFGKGVNLADPKFGENKIERSKFEERFTAVNDRIQGIAPGANYSVPLLKSTVAFGINGPIYKYVLQTLKNAGYTIDSELTKDFKLDDESWKDDISVISSDDYFGKAKDKKEIEKIFTTEKYPNKEIKKSIFQEFKTFIKFITDAIKIFEKSSVPSSTVALLGIDDPSGILNTVIYSKFNGDDKKMLMAVDKDGEGKTIVKFDQLNNGSDAYKAHKEMYELLLEAVKAGALKIYGGGSYSSTDEVNHKVGANFGSTAGYTHNFVSDKEFKPYIQFFDNANKPIAIIENDNVGQITNKGDKKQIKFKYPNAYVASNSDLKKGYYFKTAKNDDALIEKLNALKDTDYIIRVNSKPKDKDTNGKAQLDNIEKLANEADSPVKKLGVISEYKDTKVQTVWNIYSFDTTPKTIENKYKVATRSPKDTLQESELVAYRTPKKYDASSLKDTAFLQGPNLYVIDKGERLNKAAMRFLSYVINNNQKTTFNHGEDQSIETTNLGYISFEASYIIPYKDFDKSDDLKKVIEKNKYLKIAFDLFADKNTTWYEEPASKFSAPYRDQFNSAYKAAAQTIRDKWGKSLTEAEKKSTSFETIVGLLNDEAQTFKS</sequence>
<organism evidence="5">
    <name type="scientific">Mycoplasmopsis californica HAZ160_1</name>
    <dbReference type="NCBI Taxonomy" id="1397850"/>
    <lineage>
        <taxon>Bacteria</taxon>
        <taxon>Bacillati</taxon>
        <taxon>Mycoplasmatota</taxon>
        <taxon>Mycoplasmoidales</taxon>
        <taxon>Metamycoplasmataceae</taxon>
        <taxon>Mycoplasmopsis</taxon>
    </lineage>
</organism>
<evidence type="ECO:0008006" key="6">
    <source>
        <dbReference type="Google" id="ProtNLM"/>
    </source>
</evidence>
<reference evidence="5" key="2">
    <citation type="journal article" date="2014" name="Genome Announc.">
        <title>Complete Genome Sequence of Mycoplasma californicum Strain HAZ160_1 from Bovine Mastitic Milk in Japan.</title>
        <authorList>
            <person name="Hata E."/>
            <person name="Murakami K."/>
        </authorList>
    </citation>
    <scope>NUCLEOTIDE SEQUENCE</scope>
    <source>
        <strain evidence="5">HAZ160_1</strain>
    </source>
</reference>
<protein>
    <recommendedName>
        <fullName evidence="6">Lipoprotein</fullName>
    </recommendedName>
</protein>
<reference evidence="5" key="3">
    <citation type="journal article" date="2019" name="Vet. Microbiol.">
        <title>Mutations associated with change of susceptibility to lincosamides and/or macrolides in field and laboratory-derived Mycoplasma californicum strains in Japan, and development of a rapid detection method for these mutations.</title>
        <authorList>
            <person name="Hata E."/>
            <person name="Nagai K."/>
            <person name="Murakami K."/>
        </authorList>
    </citation>
    <scope>NUCLEOTIDE SEQUENCE</scope>
    <source>
        <strain evidence="5">HAZ160_1</strain>
    </source>
</reference>
<reference evidence="5" key="4">
    <citation type="submission" date="2024-06" db="EMBL/GenBank/DDBJ databases">
        <authorList>
            <consortium name="Mycoplasma californicum genome sequencing consortium"/>
            <person name="Hata E."/>
            <person name="Tanaka K."/>
            <person name="Tamamura Y."/>
        </authorList>
    </citation>
    <scope>NUCLEOTIDE SEQUENCE</scope>
    <source>
        <strain evidence="5">HAZ160_1</strain>
    </source>
</reference>
<dbReference type="Pfam" id="PF03202">
    <property type="entry name" value="Lipoprotein_10"/>
    <property type="match status" value="1"/>
</dbReference>
<dbReference type="Pfam" id="PF03305">
    <property type="entry name" value="Lipoprotein_X"/>
    <property type="match status" value="1"/>
</dbReference>
<dbReference type="KEGG" id="mcm:MCAL160_0365"/>
<proteinExistence type="inferred from homology"/>
<evidence type="ECO:0000256" key="2">
    <source>
        <dbReference type="SAM" id="Coils"/>
    </source>
</evidence>
<comment type="similarity">
    <text evidence="1">Belongs to the MG185/MG260 family.</text>
</comment>
<evidence type="ECO:0000256" key="1">
    <source>
        <dbReference type="ARBA" id="ARBA00009031"/>
    </source>
</evidence>
<reference evidence="5" key="1">
    <citation type="journal article" date="2014" name="Appl. Environ. Microbiol.">
        <title>Molecular Epidemiology of Cases of Mycoplasma californicum Infection in Japan.</title>
        <authorList>
            <person name="Hata E."/>
            <person name="Suzuki K."/>
            <person name="Hanyu H."/>
            <person name="Itoh M."/>
            <person name="Higuchi H."/>
            <person name="Kobayashi H."/>
        </authorList>
    </citation>
    <scope>NUCLEOTIDE SEQUENCE</scope>
    <source>
        <strain evidence="5">HAZ160_1</strain>
    </source>
</reference>
<evidence type="ECO:0000313" key="5">
    <source>
        <dbReference type="EMBL" id="BAP00977.1"/>
    </source>
</evidence>